<gene>
    <name evidence="1" type="ORF">TCNE_LOCUS17914</name>
</gene>
<proteinExistence type="predicted"/>
<evidence type="ECO:0000313" key="2">
    <source>
        <dbReference type="Proteomes" id="UP000050794"/>
    </source>
</evidence>
<sequence length="171" mass="18579">MDPSNSIWAPMKVEQSIGISPEESGGLAVCQLCYSPSVRSSALQMPMAGTTGKTVEKQRELQAVGSNRACAAQIEEIDGTRAVPLLEAVLWSLEGVDTATFQWPQMSSENCYYRTPLSDSESYSAQPPNIAYHFPNLQEVSSMGFSKHSGKNLRSLQTALGFENVPVLNFA</sequence>
<reference evidence="1 2" key="2">
    <citation type="submission" date="2018-11" db="EMBL/GenBank/DDBJ databases">
        <authorList>
            <consortium name="Pathogen Informatics"/>
        </authorList>
    </citation>
    <scope>NUCLEOTIDE SEQUENCE [LARGE SCALE GENOMIC DNA]</scope>
</reference>
<dbReference type="AlphaFoldDB" id="A0A183VAZ5"/>
<name>A0A183VAZ5_TOXCA</name>
<accession>A0A183VAZ5</accession>
<evidence type="ECO:0000313" key="3">
    <source>
        <dbReference type="WBParaSite" id="TCNE_0001791601-mRNA-1"/>
    </source>
</evidence>
<organism evidence="2 3">
    <name type="scientific">Toxocara canis</name>
    <name type="common">Canine roundworm</name>
    <dbReference type="NCBI Taxonomy" id="6265"/>
    <lineage>
        <taxon>Eukaryota</taxon>
        <taxon>Metazoa</taxon>
        <taxon>Ecdysozoa</taxon>
        <taxon>Nematoda</taxon>
        <taxon>Chromadorea</taxon>
        <taxon>Rhabditida</taxon>
        <taxon>Spirurina</taxon>
        <taxon>Ascaridomorpha</taxon>
        <taxon>Ascaridoidea</taxon>
        <taxon>Toxocaridae</taxon>
        <taxon>Toxocara</taxon>
    </lineage>
</organism>
<protein>
    <submittedName>
        <fullName evidence="1 3">Uncharacterized protein</fullName>
    </submittedName>
</protein>
<reference evidence="3" key="1">
    <citation type="submission" date="2016-06" db="UniProtKB">
        <authorList>
            <consortium name="WormBaseParasite"/>
        </authorList>
    </citation>
    <scope>IDENTIFICATION</scope>
</reference>
<dbReference type="EMBL" id="UYWY01024932">
    <property type="protein sequence ID" value="VDM49235.1"/>
    <property type="molecule type" value="Genomic_DNA"/>
</dbReference>
<dbReference type="WBParaSite" id="TCNE_0001791601-mRNA-1">
    <property type="protein sequence ID" value="TCNE_0001791601-mRNA-1"/>
    <property type="gene ID" value="TCNE_0001791601"/>
</dbReference>
<dbReference type="Proteomes" id="UP000050794">
    <property type="component" value="Unassembled WGS sequence"/>
</dbReference>
<keyword evidence="2" id="KW-1185">Reference proteome</keyword>
<evidence type="ECO:0000313" key="1">
    <source>
        <dbReference type="EMBL" id="VDM49235.1"/>
    </source>
</evidence>